<name>A0A8J3F7N0_9ACTN</name>
<dbReference type="Gene3D" id="1.10.10.2840">
    <property type="entry name" value="PucR C-terminal helix-turn-helix domain"/>
    <property type="match status" value="1"/>
</dbReference>
<reference evidence="5" key="1">
    <citation type="journal article" date="2014" name="Int. J. Syst. Evol. Microbiol.">
        <title>Complete genome sequence of Corynebacterium casei LMG S-19264T (=DSM 44701T), isolated from a smear-ripened cheese.</title>
        <authorList>
            <consortium name="US DOE Joint Genome Institute (JGI-PGF)"/>
            <person name="Walter F."/>
            <person name="Albersmeier A."/>
            <person name="Kalinowski J."/>
            <person name="Ruckert C."/>
        </authorList>
    </citation>
    <scope>NUCLEOTIDE SEQUENCE</scope>
    <source>
        <strain evidence="5">JCM 3090</strain>
    </source>
</reference>
<proteinExistence type="inferred from homology"/>
<gene>
    <name evidence="5" type="ORF">GCM10010123_05420</name>
</gene>
<dbReference type="Pfam" id="PF13556">
    <property type="entry name" value="HTH_30"/>
    <property type="match status" value="1"/>
</dbReference>
<evidence type="ECO:0000313" key="6">
    <source>
        <dbReference type="Proteomes" id="UP000649739"/>
    </source>
</evidence>
<protein>
    <submittedName>
        <fullName evidence="5">Transcriptional regulator</fullName>
    </submittedName>
</protein>
<dbReference type="InterPro" id="IPR025736">
    <property type="entry name" value="PucR_C-HTH_dom"/>
</dbReference>
<dbReference type="PANTHER" id="PTHR33744">
    <property type="entry name" value="CARBOHYDRATE DIACID REGULATOR"/>
    <property type="match status" value="1"/>
</dbReference>
<dbReference type="InterPro" id="IPR051448">
    <property type="entry name" value="CdaR-like_regulators"/>
</dbReference>
<feature type="domain" description="CdaR GGDEF-like" evidence="4">
    <location>
        <begin position="197"/>
        <end position="311"/>
    </location>
</feature>
<dbReference type="AlphaFoldDB" id="A0A8J3F7N0"/>
<organism evidence="5 6">
    <name type="scientific">Pilimelia anulata</name>
    <dbReference type="NCBI Taxonomy" id="53371"/>
    <lineage>
        <taxon>Bacteria</taxon>
        <taxon>Bacillati</taxon>
        <taxon>Actinomycetota</taxon>
        <taxon>Actinomycetes</taxon>
        <taxon>Micromonosporales</taxon>
        <taxon>Micromonosporaceae</taxon>
        <taxon>Pilimelia</taxon>
    </lineage>
</organism>
<feature type="region of interest" description="Disordered" evidence="2">
    <location>
        <begin position="1"/>
        <end position="21"/>
    </location>
</feature>
<comment type="caution">
    <text evidence="5">The sequence shown here is derived from an EMBL/GenBank/DDBJ whole genome shotgun (WGS) entry which is preliminary data.</text>
</comment>
<reference evidence="5" key="2">
    <citation type="submission" date="2020-09" db="EMBL/GenBank/DDBJ databases">
        <authorList>
            <person name="Sun Q."/>
            <person name="Ohkuma M."/>
        </authorList>
    </citation>
    <scope>NUCLEOTIDE SEQUENCE</scope>
    <source>
        <strain evidence="5">JCM 3090</strain>
    </source>
</reference>
<dbReference type="RefSeq" id="WP_189168376.1">
    <property type="nucleotide sequence ID" value="NZ_BMQB01000001.1"/>
</dbReference>
<dbReference type="EMBL" id="BMQB01000001">
    <property type="protein sequence ID" value="GGJ78354.1"/>
    <property type="molecule type" value="Genomic_DNA"/>
</dbReference>
<dbReference type="Proteomes" id="UP000649739">
    <property type="component" value="Unassembled WGS sequence"/>
</dbReference>
<keyword evidence="6" id="KW-1185">Reference proteome</keyword>
<dbReference type="InterPro" id="IPR042070">
    <property type="entry name" value="PucR_C-HTH_sf"/>
</dbReference>
<evidence type="ECO:0000259" key="3">
    <source>
        <dbReference type="Pfam" id="PF13556"/>
    </source>
</evidence>
<evidence type="ECO:0000259" key="4">
    <source>
        <dbReference type="Pfam" id="PF17853"/>
    </source>
</evidence>
<dbReference type="Pfam" id="PF17853">
    <property type="entry name" value="GGDEF_2"/>
    <property type="match status" value="1"/>
</dbReference>
<feature type="domain" description="PucR C-terminal helix-turn-helix" evidence="3">
    <location>
        <begin position="363"/>
        <end position="420"/>
    </location>
</feature>
<evidence type="ECO:0000256" key="2">
    <source>
        <dbReference type="SAM" id="MobiDB-lite"/>
    </source>
</evidence>
<sequence>MNKPHRGNPPADGPAEPGADVRHRCRPLSLQEAVDALAARLARPAMIEDHQHRVMVHSAHDGNLDDVRRMSILNRRTDPEVMSRLQHFGIGRATGAVRTPAYPDLRMWPRLCVPVRHRGMLLGYVWFLDRDGTLTGADVTVAEEACGELTLEMFRELRTNDTAGHRVAAWVRDLLSTDRTAQVAAAAAFLDDGYFVDGTPVAVLIGQPVGARARPAELQVLLEEALVATARFGGPRGSLHLAQHDRAILVTAQCAGYPTVEETAARLRAEIARTTGEDGAVDDVLIGVGGPADALDDALSSYGRARLALRVAAVQPDLGPIARWADLGVYRALPAIMAARHGEISVHPQVERMFPDPAHGPMLETLETYLDLAGNADAAAKRLHLHRTSLYYRLQRAEQLLGADLKNGAERLCLHLALKVGRLSGAYRPGSVHFPRL</sequence>
<feature type="compositionally biased region" description="Low complexity" evidence="2">
    <location>
        <begin position="9"/>
        <end position="18"/>
    </location>
</feature>
<evidence type="ECO:0000256" key="1">
    <source>
        <dbReference type="ARBA" id="ARBA00006754"/>
    </source>
</evidence>
<comment type="similarity">
    <text evidence="1">Belongs to the CdaR family.</text>
</comment>
<evidence type="ECO:0000313" key="5">
    <source>
        <dbReference type="EMBL" id="GGJ78354.1"/>
    </source>
</evidence>
<accession>A0A8J3F7N0</accession>
<dbReference type="InterPro" id="IPR041522">
    <property type="entry name" value="CdaR_GGDEF"/>
</dbReference>
<dbReference type="PANTHER" id="PTHR33744:SF17">
    <property type="entry name" value="CONSERVED PROTEIN"/>
    <property type="match status" value="1"/>
</dbReference>